<evidence type="ECO:0000256" key="2">
    <source>
        <dbReference type="ARBA" id="ARBA00022516"/>
    </source>
</evidence>
<feature type="transmembrane region" description="Helical" evidence="9">
    <location>
        <begin position="117"/>
        <end position="137"/>
    </location>
</feature>
<dbReference type="GO" id="GO:0016740">
    <property type="term" value="F:transferase activity"/>
    <property type="evidence" value="ECO:0007669"/>
    <property type="project" value="UniProtKB-ARBA"/>
</dbReference>
<evidence type="ECO:0000256" key="4">
    <source>
        <dbReference type="ARBA" id="ARBA00022989"/>
    </source>
</evidence>
<keyword evidence="13" id="KW-1185">Reference proteome</keyword>
<dbReference type="AlphaFoldDB" id="A0A9P1D0A7"/>
<evidence type="ECO:0000256" key="9">
    <source>
        <dbReference type="SAM" id="Phobius"/>
    </source>
</evidence>
<evidence type="ECO:0000313" key="13">
    <source>
        <dbReference type="Proteomes" id="UP001152797"/>
    </source>
</evidence>
<gene>
    <name evidence="10" type="ORF">C1SCF055_LOCUS27933</name>
</gene>
<organism evidence="10">
    <name type="scientific">Cladocopium goreaui</name>
    <dbReference type="NCBI Taxonomy" id="2562237"/>
    <lineage>
        <taxon>Eukaryota</taxon>
        <taxon>Sar</taxon>
        <taxon>Alveolata</taxon>
        <taxon>Dinophyceae</taxon>
        <taxon>Suessiales</taxon>
        <taxon>Symbiodiniaceae</taxon>
        <taxon>Cladocopium</taxon>
    </lineage>
</organism>
<evidence type="ECO:0000256" key="5">
    <source>
        <dbReference type="ARBA" id="ARBA00023098"/>
    </source>
</evidence>
<keyword evidence="7" id="KW-0594">Phospholipid biosynthesis</keyword>
<dbReference type="EMBL" id="CAMXCT030003013">
    <property type="protein sequence ID" value="CAL4789254.1"/>
    <property type="molecule type" value="Genomic_DNA"/>
</dbReference>
<keyword evidence="2" id="KW-0444">Lipid biosynthesis</keyword>
<dbReference type="OrthoDB" id="422086at2759"/>
<keyword evidence="3 9" id="KW-0812">Transmembrane</keyword>
<dbReference type="PANTHER" id="PTHR12714:SF9">
    <property type="entry name" value="PROTEIN-S-ISOPRENYLCYSTEINE O-METHYLTRANSFERASE"/>
    <property type="match status" value="1"/>
</dbReference>
<reference evidence="11" key="2">
    <citation type="submission" date="2024-04" db="EMBL/GenBank/DDBJ databases">
        <authorList>
            <person name="Chen Y."/>
            <person name="Shah S."/>
            <person name="Dougan E. K."/>
            <person name="Thang M."/>
            <person name="Chan C."/>
        </authorList>
    </citation>
    <scope>NUCLEOTIDE SEQUENCE [LARGE SCALE GENOMIC DNA]</scope>
</reference>
<evidence type="ECO:0000256" key="6">
    <source>
        <dbReference type="ARBA" id="ARBA00023136"/>
    </source>
</evidence>
<keyword evidence="4 9" id="KW-1133">Transmembrane helix</keyword>
<dbReference type="GO" id="GO:0008654">
    <property type="term" value="P:phospholipid biosynthetic process"/>
    <property type="evidence" value="ECO:0007669"/>
    <property type="project" value="UniProtKB-KW"/>
</dbReference>
<evidence type="ECO:0000256" key="1">
    <source>
        <dbReference type="ARBA" id="ARBA00004127"/>
    </source>
</evidence>
<dbReference type="GO" id="GO:0012505">
    <property type="term" value="C:endomembrane system"/>
    <property type="evidence" value="ECO:0007669"/>
    <property type="project" value="UniProtKB-SubCell"/>
</dbReference>
<dbReference type="PANTHER" id="PTHR12714">
    <property type="entry name" value="PROTEIN-S ISOPRENYLCYSTEINE O-METHYLTRANSFERASE"/>
    <property type="match status" value="1"/>
</dbReference>
<evidence type="ECO:0000256" key="7">
    <source>
        <dbReference type="ARBA" id="ARBA00023209"/>
    </source>
</evidence>
<name>A0A9P1D0A7_9DINO</name>
<comment type="caution">
    <text evidence="10">The sequence shown here is derived from an EMBL/GenBank/DDBJ whole genome shotgun (WGS) entry which is preliminary data.</text>
</comment>
<dbReference type="InterPro" id="IPR007318">
    <property type="entry name" value="Phopholipid_MeTrfase"/>
</dbReference>
<reference evidence="10" key="1">
    <citation type="submission" date="2022-10" db="EMBL/GenBank/DDBJ databases">
        <authorList>
            <person name="Chen Y."/>
            <person name="Dougan E. K."/>
            <person name="Chan C."/>
            <person name="Rhodes N."/>
            <person name="Thang M."/>
        </authorList>
    </citation>
    <scope>NUCLEOTIDE SEQUENCE</scope>
</reference>
<evidence type="ECO:0000313" key="10">
    <source>
        <dbReference type="EMBL" id="CAI4001942.1"/>
    </source>
</evidence>
<dbReference type="Pfam" id="PF04191">
    <property type="entry name" value="PEMT"/>
    <property type="match status" value="1"/>
</dbReference>
<comment type="subcellular location">
    <subcellularLocation>
        <location evidence="1">Endomembrane system</location>
        <topology evidence="1">Multi-pass membrane protein</topology>
    </subcellularLocation>
</comment>
<evidence type="ECO:0000313" key="12">
    <source>
        <dbReference type="EMBL" id="CAL4789254.1"/>
    </source>
</evidence>
<sequence>MDEKLPPQPEPVAQLDLLCIFGGMGCWYFAKEQLGESWALKILPRRAWAVQLCGAALMAGSVSLRTSSMERFRVHRTPLTHQQPSQVLVTDGPFEWSRNPMYLSMLGNIGSVGLMANTWWCLAAMLPFAAYLNFCIVPAEEIYLRARFGSSYEGYMQRTPRWLV</sequence>
<dbReference type="Gene3D" id="1.20.120.1630">
    <property type="match status" value="1"/>
</dbReference>
<evidence type="ECO:0000256" key="8">
    <source>
        <dbReference type="ARBA" id="ARBA00023264"/>
    </source>
</evidence>
<evidence type="ECO:0000256" key="3">
    <source>
        <dbReference type="ARBA" id="ARBA00022692"/>
    </source>
</evidence>
<dbReference type="EMBL" id="CAMXCT010003013">
    <property type="protein sequence ID" value="CAI4001942.1"/>
    <property type="molecule type" value="Genomic_DNA"/>
</dbReference>
<accession>A0A9P1D0A7</accession>
<keyword evidence="5" id="KW-0443">Lipid metabolism</keyword>
<dbReference type="Proteomes" id="UP001152797">
    <property type="component" value="Unassembled WGS sequence"/>
</dbReference>
<protein>
    <submittedName>
        <fullName evidence="12">Canalicular multispecific organic anion transporter 1</fullName>
    </submittedName>
</protein>
<proteinExistence type="predicted"/>
<evidence type="ECO:0000313" key="11">
    <source>
        <dbReference type="EMBL" id="CAL1155317.1"/>
    </source>
</evidence>
<keyword evidence="6 9" id="KW-0472">Membrane</keyword>
<keyword evidence="8" id="KW-1208">Phospholipid metabolism</keyword>
<dbReference type="EMBL" id="CAMXCT020003013">
    <property type="protein sequence ID" value="CAL1155317.1"/>
    <property type="molecule type" value="Genomic_DNA"/>
</dbReference>